<dbReference type="InterPro" id="IPR007372">
    <property type="entry name" value="Lipid/polyisoprenoid-bd_YceI"/>
</dbReference>
<dbReference type="InterPro" id="IPR036761">
    <property type="entry name" value="TTHA0802/YceI-like_sf"/>
</dbReference>
<dbReference type="PANTHER" id="PTHR34406">
    <property type="entry name" value="PROTEIN YCEI"/>
    <property type="match status" value="1"/>
</dbReference>
<evidence type="ECO:0000313" key="4">
    <source>
        <dbReference type="EMBL" id="WDI31288.1"/>
    </source>
</evidence>
<dbReference type="SUPFAM" id="SSF101874">
    <property type="entry name" value="YceI-like"/>
    <property type="match status" value="1"/>
</dbReference>
<keyword evidence="5" id="KW-1185">Reference proteome</keyword>
<proteinExistence type="predicted"/>
<dbReference type="RefSeq" id="WP_274493145.1">
    <property type="nucleotide sequence ID" value="NZ_CP118166.1"/>
</dbReference>
<protein>
    <submittedName>
        <fullName evidence="4">YceI family protein</fullName>
    </submittedName>
</protein>
<feature type="signal peptide" evidence="2">
    <location>
        <begin position="1"/>
        <end position="22"/>
    </location>
</feature>
<dbReference type="Pfam" id="PF04264">
    <property type="entry name" value="YceI"/>
    <property type="match status" value="1"/>
</dbReference>
<dbReference type="EMBL" id="CP118166">
    <property type="protein sequence ID" value="WDI31288.1"/>
    <property type="molecule type" value="Genomic_DNA"/>
</dbReference>
<evidence type="ECO:0000256" key="2">
    <source>
        <dbReference type="SAM" id="SignalP"/>
    </source>
</evidence>
<feature type="chain" id="PRO_5042268765" evidence="2">
    <location>
        <begin position="23"/>
        <end position="218"/>
    </location>
</feature>
<feature type="compositionally biased region" description="Polar residues" evidence="1">
    <location>
        <begin position="23"/>
        <end position="35"/>
    </location>
</feature>
<gene>
    <name evidence="4" type="ORF">PUV54_15165</name>
</gene>
<dbReference type="Proteomes" id="UP001214043">
    <property type="component" value="Chromosome"/>
</dbReference>
<keyword evidence="2" id="KW-0732">Signal</keyword>
<reference evidence="4" key="1">
    <citation type="submission" date="2023-02" db="EMBL/GenBank/DDBJ databases">
        <title>Genome sequence of Hyphococcus flavus.</title>
        <authorList>
            <person name="Rong J.-C."/>
            <person name="Zhao Q."/>
            <person name="Yi M."/>
            <person name="Wu J.-Y."/>
        </authorList>
    </citation>
    <scope>NUCLEOTIDE SEQUENCE</scope>
    <source>
        <strain evidence="4">MCCC 1K03223</strain>
    </source>
</reference>
<evidence type="ECO:0000256" key="1">
    <source>
        <dbReference type="SAM" id="MobiDB-lite"/>
    </source>
</evidence>
<dbReference type="PROSITE" id="PS51257">
    <property type="entry name" value="PROKAR_LIPOPROTEIN"/>
    <property type="match status" value="1"/>
</dbReference>
<feature type="region of interest" description="Disordered" evidence="1">
    <location>
        <begin position="23"/>
        <end position="49"/>
    </location>
</feature>
<dbReference type="AlphaFoldDB" id="A0AAF0CFQ5"/>
<name>A0AAF0CFQ5_9PROT</name>
<dbReference type="Gene3D" id="2.40.128.110">
    <property type="entry name" value="Lipid/polyisoprenoid-binding, YceI-like"/>
    <property type="match status" value="1"/>
</dbReference>
<dbReference type="PANTHER" id="PTHR34406:SF1">
    <property type="entry name" value="PROTEIN YCEI"/>
    <property type="match status" value="1"/>
</dbReference>
<accession>A0AAF0CFQ5</accession>
<sequence>MRVNMIAASTAAALVVAGCGQAANGQSGGSEQPASGVSEAADFGAPSGEYRSEERHRYITFSYMHQGYSRPWVRWRDWDAVLDWDAENPEDSSLSVTIDATSVDSGVDVFDGHLQGERFFDTANHPEITFESTSLNRMSDTEGTMTGDLTIKGVSKPVTLDVQFNKGAYEERSNVYKLGFSAIGTVKRSEFGMTYAIPAVSDEVEIIIESEFTMPADE</sequence>
<dbReference type="KEGG" id="hfl:PUV54_15165"/>
<dbReference type="SMART" id="SM00867">
    <property type="entry name" value="YceI"/>
    <property type="match status" value="1"/>
</dbReference>
<feature type="domain" description="Lipid/polyisoprenoid-binding YceI-like" evidence="3">
    <location>
        <begin position="49"/>
        <end position="213"/>
    </location>
</feature>
<evidence type="ECO:0000313" key="5">
    <source>
        <dbReference type="Proteomes" id="UP001214043"/>
    </source>
</evidence>
<evidence type="ECO:0000259" key="3">
    <source>
        <dbReference type="SMART" id="SM00867"/>
    </source>
</evidence>
<organism evidence="4 5">
    <name type="scientific">Hyphococcus flavus</name>
    <dbReference type="NCBI Taxonomy" id="1866326"/>
    <lineage>
        <taxon>Bacteria</taxon>
        <taxon>Pseudomonadati</taxon>
        <taxon>Pseudomonadota</taxon>
        <taxon>Alphaproteobacteria</taxon>
        <taxon>Parvularculales</taxon>
        <taxon>Parvularculaceae</taxon>
        <taxon>Hyphococcus</taxon>
    </lineage>
</organism>